<dbReference type="EC" id="4.2.1.1" evidence="2"/>
<evidence type="ECO:0000256" key="3">
    <source>
        <dbReference type="ARBA" id="ARBA00022723"/>
    </source>
</evidence>
<gene>
    <name evidence="9" type="ORF">DES53_105120</name>
</gene>
<dbReference type="Proteomes" id="UP000253426">
    <property type="component" value="Unassembled WGS sequence"/>
</dbReference>
<comment type="caution">
    <text evidence="9">The sequence shown here is derived from an EMBL/GenBank/DDBJ whole genome shotgun (WGS) entry which is preliminary data.</text>
</comment>
<evidence type="ECO:0000313" key="9">
    <source>
        <dbReference type="EMBL" id="RBP43721.1"/>
    </source>
</evidence>
<evidence type="ECO:0000256" key="4">
    <source>
        <dbReference type="ARBA" id="ARBA00022833"/>
    </source>
</evidence>
<name>A0A366HNB9_9BACT</name>
<protein>
    <recommendedName>
        <fullName evidence="2">carbonic anhydrase</fullName>
        <ecNumber evidence="2">4.2.1.1</ecNumber>
    </recommendedName>
</protein>
<comment type="function">
    <text evidence="6">Catalyzes the reversible hydration of carbon dioxide to form bicarbonate.</text>
</comment>
<keyword evidence="4 8" id="KW-0862">Zinc</keyword>
<comment type="catalytic activity">
    <reaction evidence="7">
        <text>hydrogencarbonate + H(+) = CO2 + H2O</text>
        <dbReference type="Rhea" id="RHEA:10748"/>
        <dbReference type="ChEBI" id="CHEBI:15377"/>
        <dbReference type="ChEBI" id="CHEBI:15378"/>
        <dbReference type="ChEBI" id="CHEBI:16526"/>
        <dbReference type="ChEBI" id="CHEBI:17544"/>
        <dbReference type="EC" id="4.2.1.1"/>
    </reaction>
</comment>
<evidence type="ECO:0000256" key="6">
    <source>
        <dbReference type="ARBA" id="ARBA00024993"/>
    </source>
</evidence>
<organism evidence="9 10">
    <name type="scientific">Roseimicrobium gellanilyticum</name>
    <dbReference type="NCBI Taxonomy" id="748857"/>
    <lineage>
        <taxon>Bacteria</taxon>
        <taxon>Pseudomonadati</taxon>
        <taxon>Verrucomicrobiota</taxon>
        <taxon>Verrucomicrobiia</taxon>
        <taxon>Verrucomicrobiales</taxon>
        <taxon>Verrucomicrobiaceae</taxon>
        <taxon>Roseimicrobium</taxon>
    </lineage>
</organism>
<comment type="similarity">
    <text evidence="1">Belongs to the beta-class carbonic anhydrase family.</text>
</comment>
<dbReference type="PANTHER" id="PTHR11002:SF79">
    <property type="entry name" value="CARBONIC ANHYDRASE 2"/>
    <property type="match status" value="1"/>
</dbReference>
<dbReference type="InterPro" id="IPR001765">
    <property type="entry name" value="Carbonic_anhydrase"/>
</dbReference>
<evidence type="ECO:0000256" key="2">
    <source>
        <dbReference type="ARBA" id="ARBA00012925"/>
    </source>
</evidence>
<sequence>MVALSVSLAAYLQAKDPAPSEAAPTVTGAEALNLLKEGNVRFVADKLNHPHQDRTSRAELAKGQHPFAIVLGCADSRTSPELVFDQGLGDLFVIRVAGNVLNDETIGSIEYAVEHLGSPLIVVLAHERCGAVKAARDTIATNGKAPGHIQSLVKAIEPAVATTSSADAETTAKANALHVAKTLRESEPFLKEKAAAGKLTVVGAHYDLDTGKVEFLSEGAK</sequence>
<evidence type="ECO:0000256" key="5">
    <source>
        <dbReference type="ARBA" id="ARBA00023239"/>
    </source>
</evidence>
<evidence type="ECO:0000256" key="1">
    <source>
        <dbReference type="ARBA" id="ARBA00006217"/>
    </source>
</evidence>
<keyword evidence="10" id="KW-1185">Reference proteome</keyword>
<feature type="binding site" evidence="8">
    <location>
        <position position="129"/>
    </location>
    <ligand>
        <name>Zn(2+)</name>
        <dbReference type="ChEBI" id="CHEBI:29105"/>
    </ligand>
</feature>
<keyword evidence="3 8" id="KW-0479">Metal-binding</keyword>
<evidence type="ECO:0000313" key="10">
    <source>
        <dbReference type="Proteomes" id="UP000253426"/>
    </source>
</evidence>
<dbReference type="PANTHER" id="PTHR11002">
    <property type="entry name" value="CARBONIC ANHYDRASE"/>
    <property type="match status" value="1"/>
</dbReference>
<feature type="binding site" evidence="8">
    <location>
        <position position="73"/>
    </location>
    <ligand>
        <name>Zn(2+)</name>
        <dbReference type="ChEBI" id="CHEBI:29105"/>
    </ligand>
</feature>
<keyword evidence="5" id="KW-0456">Lyase</keyword>
<feature type="binding site" evidence="8">
    <location>
        <position position="126"/>
    </location>
    <ligand>
        <name>Zn(2+)</name>
        <dbReference type="ChEBI" id="CHEBI:29105"/>
    </ligand>
</feature>
<feature type="binding site" evidence="8">
    <location>
        <position position="75"/>
    </location>
    <ligand>
        <name>Zn(2+)</name>
        <dbReference type="ChEBI" id="CHEBI:29105"/>
    </ligand>
</feature>
<dbReference type="SUPFAM" id="SSF53056">
    <property type="entry name" value="beta-carbonic anhydrase, cab"/>
    <property type="match status" value="1"/>
</dbReference>
<evidence type="ECO:0000256" key="8">
    <source>
        <dbReference type="PIRSR" id="PIRSR601765-1"/>
    </source>
</evidence>
<comment type="cofactor">
    <cofactor evidence="8">
        <name>Zn(2+)</name>
        <dbReference type="ChEBI" id="CHEBI:29105"/>
    </cofactor>
    <text evidence="8">Binds 1 zinc ion per subunit.</text>
</comment>
<dbReference type="Pfam" id="PF00484">
    <property type="entry name" value="Pro_CA"/>
    <property type="match status" value="1"/>
</dbReference>
<accession>A0A366HNB9</accession>
<dbReference type="Gene3D" id="3.40.1050.10">
    <property type="entry name" value="Carbonic anhydrase"/>
    <property type="match status" value="1"/>
</dbReference>
<evidence type="ECO:0000256" key="7">
    <source>
        <dbReference type="ARBA" id="ARBA00048348"/>
    </source>
</evidence>
<dbReference type="SMART" id="SM00947">
    <property type="entry name" value="Pro_CA"/>
    <property type="match status" value="1"/>
</dbReference>
<proteinExistence type="inferred from homology"/>
<dbReference type="InterPro" id="IPR036874">
    <property type="entry name" value="Carbonic_anhydrase_sf"/>
</dbReference>
<dbReference type="GO" id="GO:0004089">
    <property type="term" value="F:carbonate dehydratase activity"/>
    <property type="evidence" value="ECO:0007669"/>
    <property type="project" value="UniProtKB-EC"/>
</dbReference>
<dbReference type="CDD" id="cd03378">
    <property type="entry name" value="beta_CA_cladeC"/>
    <property type="match status" value="1"/>
</dbReference>
<dbReference type="FunFam" id="3.40.1050.10:FF:000006">
    <property type="entry name" value="Carbonic anhydrase"/>
    <property type="match status" value="1"/>
</dbReference>
<dbReference type="GO" id="GO:0008270">
    <property type="term" value="F:zinc ion binding"/>
    <property type="evidence" value="ECO:0007669"/>
    <property type="project" value="InterPro"/>
</dbReference>
<dbReference type="AlphaFoldDB" id="A0A366HNB9"/>
<dbReference type="EMBL" id="QNRR01000005">
    <property type="protein sequence ID" value="RBP43721.1"/>
    <property type="molecule type" value="Genomic_DNA"/>
</dbReference>
<reference evidence="9 10" key="1">
    <citation type="submission" date="2018-06" db="EMBL/GenBank/DDBJ databases">
        <title>Genomic Encyclopedia of Type Strains, Phase IV (KMG-IV): sequencing the most valuable type-strain genomes for metagenomic binning, comparative biology and taxonomic classification.</title>
        <authorList>
            <person name="Goeker M."/>
        </authorList>
    </citation>
    <scope>NUCLEOTIDE SEQUENCE [LARGE SCALE GENOMIC DNA]</scope>
    <source>
        <strain evidence="9 10">DSM 25532</strain>
    </source>
</reference>